<gene>
    <name evidence="2" type="ORF">EUA07_19950</name>
</gene>
<comment type="caution">
    <text evidence="2">The sequence shown here is derived from an EMBL/GenBank/DDBJ whole genome shotgun (WGS) entry which is preliminary data.</text>
</comment>
<evidence type="ECO:0000313" key="2">
    <source>
        <dbReference type="EMBL" id="RYB97479.1"/>
    </source>
</evidence>
<dbReference type="AlphaFoldDB" id="A0A4Q2S6H1"/>
<reference evidence="2 3" key="1">
    <citation type="submission" date="2019-01" db="EMBL/GenBank/DDBJ databases">
        <title>Novel species of Nocardioides.</title>
        <authorList>
            <person name="Liu Q."/>
            <person name="Xin Y.-H."/>
        </authorList>
    </citation>
    <scope>NUCLEOTIDE SEQUENCE [LARGE SCALE GENOMIC DNA]</scope>
    <source>
        <strain evidence="2 3">CGMCC 4.6875</strain>
    </source>
</reference>
<protein>
    <submittedName>
        <fullName evidence="2">Uncharacterized protein</fullName>
    </submittedName>
</protein>
<sequence length="345" mass="38023">MYVPQPFHPRRPGLVAPVKIDPSGRAGPTRGQSRGRRWRTTTRGLVVPSDLVVSTQQRTLEASAVLHGGEAVTGWAALDWQGARWFDGTSGGVENNDVPLVARRHLLRQPGFSVSQEFLDPREILTVDGLPITPAVRSVVFEVRRAANLGDAVVALDMACYSDLVSIAEVSSYVSQLGPVTGIQQARDALAEADENSWSPRESQMRGVWTRRAGLARPLCNAPLFTTDGRHIGTPDLVDPHIGLLGLYNGRDHLTLVGASNDRDKEAAYRDLGLETVTMLATDWYDLGGFVERAHQAARRARAQHDVRRWTLTPPPGWVSTSTVALRRALTADQRRRYLRYRLAS</sequence>
<dbReference type="Proteomes" id="UP000293291">
    <property type="component" value="Unassembled WGS sequence"/>
</dbReference>
<evidence type="ECO:0000256" key="1">
    <source>
        <dbReference type="SAM" id="MobiDB-lite"/>
    </source>
</evidence>
<organism evidence="2 3">
    <name type="scientific">Nocardioides ganghwensis</name>
    <dbReference type="NCBI Taxonomy" id="252230"/>
    <lineage>
        <taxon>Bacteria</taxon>
        <taxon>Bacillati</taxon>
        <taxon>Actinomycetota</taxon>
        <taxon>Actinomycetes</taxon>
        <taxon>Propionibacteriales</taxon>
        <taxon>Nocardioidaceae</taxon>
        <taxon>Nocardioides</taxon>
    </lineage>
</organism>
<dbReference type="RefSeq" id="WP_129456936.1">
    <property type="nucleotide sequence ID" value="NZ_SDWU01000029.1"/>
</dbReference>
<dbReference type="EMBL" id="SDWU01000029">
    <property type="protein sequence ID" value="RYB97479.1"/>
    <property type="molecule type" value="Genomic_DNA"/>
</dbReference>
<feature type="region of interest" description="Disordered" evidence="1">
    <location>
        <begin position="1"/>
        <end position="37"/>
    </location>
</feature>
<dbReference type="OrthoDB" id="3771067at2"/>
<accession>A0A4Q2S6H1</accession>
<keyword evidence="3" id="KW-1185">Reference proteome</keyword>
<name>A0A4Q2S6H1_9ACTN</name>
<proteinExistence type="predicted"/>
<evidence type="ECO:0000313" key="3">
    <source>
        <dbReference type="Proteomes" id="UP000293291"/>
    </source>
</evidence>